<evidence type="ECO:0000313" key="2">
    <source>
        <dbReference type="Proteomes" id="UP000823749"/>
    </source>
</evidence>
<comment type="caution">
    <text evidence="1">The sequence shown here is derived from an EMBL/GenBank/DDBJ whole genome shotgun (WGS) entry which is preliminary data.</text>
</comment>
<keyword evidence="2" id="KW-1185">Reference proteome</keyword>
<dbReference type="Proteomes" id="UP000823749">
    <property type="component" value="Chromosome 3"/>
</dbReference>
<accession>A0AAV6KVS4</accession>
<protein>
    <submittedName>
        <fullName evidence="1">Uncharacterized protein</fullName>
    </submittedName>
</protein>
<name>A0AAV6KVS4_9ERIC</name>
<organism evidence="1 2">
    <name type="scientific">Rhododendron griersonianum</name>
    <dbReference type="NCBI Taxonomy" id="479676"/>
    <lineage>
        <taxon>Eukaryota</taxon>
        <taxon>Viridiplantae</taxon>
        <taxon>Streptophyta</taxon>
        <taxon>Embryophyta</taxon>
        <taxon>Tracheophyta</taxon>
        <taxon>Spermatophyta</taxon>
        <taxon>Magnoliopsida</taxon>
        <taxon>eudicotyledons</taxon>
        <taxon>Gunneridae</taxon>
        <taxon>Pentapetalae</taxon>
        <taxon>asterids</taxon>
        <taxon>Ericales</taxon>
        <taxon>Ericaceae</taxon>
        <taxon>Ericoideae</taxon>
        <taxon>Rhodoreae</taxon>
        <taxon>Rhododendron</taxon>
    </lineage>
</organism>
<evidence type="ECO:0000313" key="1">
    <source>
        <dbReference type="EMBL" id="KAG5556635.1"/>
    </source>
</evidence>
<dbReference type="EMBL" id="JACTNZ010000003">
    <property type="protein sequence ID" value="KAG5556635.1"/>
    <property type="molecule type" value="Genomic_DNA"/>
</dbReference>
<proteinExistence type="predicted"/>
<gene>
    <name evidence="1" type="ORF">RHGRI_007042</name>
</gene>
<reference evidence="1" key="1">
    <citation type="submission" date="2020-08" db="EMBL/GenBank/DDBJ databases">
        <title>Plant Genome Project.</title>
        <authorList>
            <person name="Zhang R.-G."/>
        </authorList>
    </citation>
    <scope>NUCLEOTIDE SEQUENCE</scope>
    <source>
        <strain evidence="1">WSP0</strain>
        <tissue evidence="1">Leaf</tissue>
    </source>
</reference>
<dbReference type="AlphaFoldDB" id="A0AAV6KVS4"/>
<sequence length="70" mass="8262">MVVVVVEVKVEWWWWRWRVGDGVVVEVEKQTVLCFRWDDCPFLGSEQFEGIITCKVIGGFYALTTVYFPE</sequence>